<evidence type="ECO:0000313" key="1">
    <source>
        <dbReference type="EMBL" id="GMR53027.1"/>
    </source>
</evidence>
<organism evidence="1 2">
    <name type="scientific">Pristionchus mayeri</name>
    <dbReference type="NCBI Taxonomy" id="1317129"/>
    <lineage>
        <taxon>Eukaryota</taxon>
        <taxon>Metazoa</taxon>
        <taxon>Ecdysozoa</taxon>
        <taxon>Nematoda</taxon>
        <taxon>Chromadorea</taxon>
        <taxon>Rhabditida</taxon>
        <taxon>Rhabditina</taxon>
        <taxon>Diplogasteromorpha</taxon>
        <taxon>Diplogasteroidea</taxon>
        <taxon>Neodiplogasteridae</taxon>
        <taxon>Pristionchus</taxon>
    </lineage>
</organism>
<dbReference type="Proteomes" id="UP001328107">
    <property type="component" value="Unassembled WGS sequence"/>
</dbReference>
<keyword evidence="2" id="KW-1185">Reference proteome</keyword>
<proteinExistence type="predicted"/>
<reference evidence="2" key="1">
    <citation type="submission" date="2022-10" db="EMBL/GenBank/DDBJ databases">
        <title>Genome assembly of Pristionchus species.</title>
        <authorList>
            <person name="Yoshida K."/>
            <person name="Sommer R.J."/>
        </authorList>
    </citation>
    <scope>NUCLEOTIDE SEQUENCE [LARGE SCALE GENOMIC DNA]</scope>
    <source>
        <strain evidence="2">RS5460</strain>
    </source>
</reference>
<accession>A0AAN5CYU1</accession>
<evidence type="ECO:0000313" key="2">
    <source>
        <dbReference type="Proteomes" id="UP001328107"/>
    </source>
</evidence>
<sequence>MRVAAQHQATSETRVLITAPASAHAAKMNEERERTRSFTSCFPISLSNFSISAVKEHLCNRSNRRILAHFIFRIVAPYPSYWGSPSEKLRLRLRGGLLRLRKGQIRWEGGWSCSSMRRL</sequence>
<gene>
    <name evidence="1" type="ORF">PMAYCL1PPCAC_23222</name>
</gene>
<dbReference type="AlphaFoldDB" id="A0AAN5CYU1"/>
<protein>
    <submittedName>
        <fullName evidence="1">Uncharacterized protein</fullName>
    </submittedName>
</protein>
<comment type="caution">
    <text evidence="1">The sequence shown here is derived from an EMBL/GenBank/DDBJ whole genome shotgun (WGS) entry which is preliminary data.</text>
</comment>
<dbReference type="EMBL" id="BTRK01000005">
    <property type="protein sequence ID" value="GMR53027.1"/>
    <property type="molecule type" value="Genomic_DNA"/>
</dbReference>
<name>A0AAN5CYU1_9BILA</name>